<organism evidence="1 2">
    <name type="scientific">Rattus norvegicus</name>
    <name type="common">Rat</name>
    <dbReference type="NCBI Taxonomy" id="10116"/>
    <lineage>
        <taxon>Eukaryota</taxon>
        <taxon>Metazoa</taxon>
        <taxon>Chordata</taxon>
        <taxon>Craniata</taxon>
        <taxon>Vertebrata</taxon>
        <taxon>Euteleostomi</taxon>
        <taxon>Mammalia</taxon>
        <taxon>Eutheria</taxon>
        <taxon>Euarchontoglires</taxon>
        <taxon>Glires</taxon>
        <taxon>Rodentia</taxon>
        <taxon>Myomorpha</taxon>
        <taxon>Muroidea</taxon>
        <taxon>Muridae</taxon>
        <taxon>Murinae</taxon>
        <taxon>Rattus</taxon>
    </lineage>
</organism>
<protein>
    <submittedName>
        <fullName evidence="1">RCG63117</fullName>
    </submittedName>
</protein>
<evidence type="ECO:0000313" key="2">
    <source>
        <dbReference type="Proteomes" id="UP000234681"/>
    </source>
</evidence>
<gene>
    <name evidence="1" type="ORF">rCG_63117</name>
</gene>
<name>A6KHU7_RAT</name>
<evidence type="ECO:0000313" key="1">
    <source>
        <dbReference type="EMBL" id="EDL86008.1"/>
    </source>
</evidence>
<dbReference type="AlphaFoldDB" id="A6KHU7"/>
<accession>A6KHU7</accession>
<reference evidence="1 2" key="1">
    <citation type="submission" date="2005-09" db="EMBL/GenBank/DDBJ databases">
        <authorList>
            <person name="Mural R.J."/>
            <person name="Li P.W."/>
            <person name="Adams M.D."/>
            <person name="Amanatides P.G."/>
            <person name="Baden-Tillson H."/>
            <person name="Barnstead M."/>
            <person name="Chin S.H."/>
            <person name="Dew I."/>
            <person name="Evans C.A."/>
            <person name="Ferriera S."/>
            <person name="Flanigan M."/>
            <person name="Fosler C."/>
            <person name="Glodek A."/>
            <person name="Gu Z."/>
            <person name="Holt R.A."/>
            <person name="Jennings D."/>
            <person name="Kraft C.L."/>
            <person name="Lu F."/>
            <person name="Nguyen T."/>
            <person name="Nusskern D.R."/>
            <person name="Pfannkoch C.M."/>
            <person name="Sitter C."/>
            <person name="Sutton G.G."/>
            <person name="Venter J.C."/>
            <person name="Wang Z."/>
            <person name="Woodage T."/>
            <person name="Zheng X.H."/>
            <person name="Zhong F."/>
        </authorList>
    </citation>
    <scope>NUCLEOTIDE SEQUENCE [LARGE SCALE GENOMIC DNA]</scope>
    <source>
        <strain>BN</strain>
        <strain evidence="2">Sprague-Dawley</strain>
    </source>
</reference>
<sequence length="51" mass="5890">MRSLPSCSCWDFFQDRVSLCSLCCLRIFCRPGWTISEFKASQVSKWSGAHQ</sequence>
<dbReference type="EMBL" id="CH474050">
    <property type="protein sequence ID" value="EDL86008.1"/>
    <property type="molecule type" value="Genomic_DNA"/>
</dbReference>
<proteinExistence type="predicted"/>
<dbReference type="Proteomes" id="UP000234681">
    <property type="component" value="Chromosome 3"/>
</dbReference>